<proteinExistence type="predicted"/>
<dbReference type="InterPro" id="IPR050766">
    <property type="entry name" value="Bact_Lucif_Oxidored"/>
</dbReference>
<keyword evidence="2" id="KW-0503">Monooxygenase</keyword>
<accession>A0ABX1G6Q9</accession>
<dbReference type="SUPFAM" id="SSF51679">
    <property type="entry name" value="Bacterial luciferase-like"/>
    <property type="match status" value="1"/>
</dbReference>
<dbReference type="Proteomes" id="UP000746595">
    <property type="component" value="Unassembled WGS sequence"/>
</dbReference>
<evidence type="ECO:0000256" key="2">
    <source>
        <dbReference type="ARBA" id="ARBA00023033"/>
    </source>
</evidence>
<evidence type="ECO:0000256" key="1">
    <source>
        <dbReference type="ARBA" id="ARBA00023002"/>
    </source>
</evidence>
<organism evidence="4 5">
    <name type="scientific">Paeniglutamicibacter terrestris</name>
    <dbReference type="NCBI Taxonomy" id="2723403"/>
    <lineage>
        <taxon>Bacteria</taxon>
        <taxon>Bacillati</taxon>
        <taxon>Actinomycetota</taxon>
        <taxon>Actinomycetes</taxon>
        <taxon>Micrococcales</taxon>
        <taxon>Micrococcaceae</taxon>
        <taxon>Paeniglutamicibacter</taxon>
    </lineage>
</organism>
<name>A0ABX1G6Q9_9MICC</name>
<dbReference type="RefSeq" id="WP_168152025.1">
    <property type="nucleotide sequence ID" value="NZ_JAAWVT010000004.1"/>
</dbReference>
<protein>
    <submittedName>
        <fullName evidence="4">LLM class flavin-dependent oxidoreductase</fullName>
    </submittedName>
</protein>
<sequence length="356" mass="39840">MRFSLFVHMERYDDSISYEDHWANLVELALLAEEGGFGTIWIGEHHSMEYTVSPNPLPQLAYLAAKTSKIRLGSGTIIAPFWNPIRAAGELALLDVISGGRAEVGVARGAYQFEFDRMLGGLPVADGGDHLREIIPAMKALWAGDYAHDGKVWQFPTSTSVPKPVQKELPVWVAARSPESHDFAVATGCNVMVTPLMKGDEEVASLVEKYETAIANHPEIERRPDIMVLRHTHVHSEADTEGWRPAAEGIQKFYRSFDAWFGNKSVPENGFLDPSPVEKFEARPEFSVESLHQTAMIGTPSEVVERLRRYEELGVTEYSFWADNTLSHEEKKRSLELFIEQVMPAFSEQAAPALNK</sequence>
<dbReference type="PANTHER" id="PTHR30137:SF8">
    <property type="entry name" value="BLR5498 PROTEIN"/>
    <property type="match status" value="1"/>
</dbReference>
<dbReference type="InterPro" id="IPR011251">
    <property type="entry name" value="Luciferase-like_dom"/>
</dbReference>
<evidence type="ECO:0000313" key="5">
    <source>
        <dbReference type="Proteomes" id="UP000746595"/>
    </source>
</evidence>
<dbReference type="PANTHER" id="PTHR30137">
    <property type="entry name" value="LUCIFERASE-LIKE MONOOXYGENASE"/>
    <property type="match status" value="1"/>
</dbReference>
<dbReference type="InterPro" id="IPR036661">
    <property type="entry name" value="Luciferase-like_sf"/>
</dbReference>
<keyword evidence="1" id="KW-0560">Oxidoreductase</keyword>
<dbReference type="Pfam" id="PF00296">
    <property type="entry name" value="Bac_luciferase"/>
    <property type="match status" value="1"/>
</dbReference>
<evidence type="ECO:0000259" key="3">
    <source>
        <dbReference type="Pfam" id="PF00296"/>
    </source>
</evidence>
<keyword evidence="5" id="KW-1185">Reference proteome</keyword>
<feature type="domain" description="Luciferase-like" evidence="3">
    <location>
        <begin position="1"/>
        <end position="317"/>
    </location>
</feature>
<evidence type="ECO:0000313" key="4">
    <source>
        <dbReference type="EMBL" id="NKG21215.1"/>
    </source>
</evidence>
<dbReference type="Gene3D" id="3.20.20.30">
    <property type="entry name" value="Luciferase-like domain"/>
    <property type="match status" value="1"/>
</dbReference>
<reference evidence="4 5" key="1">
    <citation type="submission" date="2020-04" db="EMBL/GenBank/DDBJ databases">
        <title>Paeniglutamicibacter sp. ANT13_2, a novel actinomycete isolated from sediment in Antarctica.</title>
        <authorList>
            <person name="Sakdapetsiri C."/>
            <person name="Pinyakong O."/>
        </authorList>
    </citation>
    <scope>NUCLEOTIDE SEQUENCE [LARGE SCALE GENOMIC DNA]</scope>
    <source>
        <strain evidence="4 5">ANT13_2</strain>
    </source>
</reference>
<gene>
    <name evidence="4" type="ORF">HED64_10920</name>
</gene>
<comment type="caution">
    <text evidence="4">The sequence shown here is derived from an EMBL/GenBank/DDBJ whole genome shotgun (WGS) entry which is preliminary data.</text>
</comment>
<dbReference type="EMBL" id="JAAWVT010000004">
    <property type="protein sequence ID" value="NKG21215.1"/>
    <property type="molecule type" value="Genomic_DNA"/>
</dbReference>